<geneLocation type="plasmid" evidence="1 3">
    <name>pWP5-S18-CRE-02_1</name>
</geneLocation>
<keyword evidence="1" id="KW-0614">Plasmid</keyword>
<proteinExistence type="predicted"/>
<organism evidence="1 3">
    <name type="scientific">Enterobacter cloacae</name>
    <dbReference type="NCBI Taxonomy" id="550"/>
    <lineage>
        <taxon>Bacteria</taxon>
        <taxon>Pseudomonadati</taxon>
        <taxon>Pseudomonadota</taxon>
        <taxon>Gammaproteobacteria</taxon>
        <taxon>Enterobacterales</taxon>
        <taxon>Enterobacteriaceae</taxon>
        <taxon>Enterobacter</taxon>
        <taxon>Enterobacter cloacae complex</taxon>
    </lineage>
</organism>
<dbReference type="AlphaFoldDB" id="A0A6S5K4Y2"/>
<gene>
    <name evidence="2" type="ORF">N7383_06855</name>
    <name evidence="1" type="ORF">WP5S18C02_P12110</name>
</gene>
<evidence type="ECO:0000313" key="2">
    <source>
        <dbReference type="EMBL" id="MDH0195345.1"/>
    </source>
</evidence>
<dbReference type="Proteomes" id="UP000515488">
    <property type="component" value="Plasmid pWP5-S18-CRE-02_1"/>
</dbReference>
<reference evidence="1 3" key="1">
    <citation type="submission" date="2019-12" db="EMBL/GenBank/DDBJ databases">
        <title>complete genome sequences of Enterobacter cloacae str. WP5-S18-CRE-02 isolated from wastewater treatment plant effluent.</title>
        <authorList>
            <person name="Sekizuka T."/>
            <person name="Itokawa K."/>
            <person name="Yatsu K."/>
            <person name="Inamine Y."/>
            <person name="Kuroda M."/>
        </authorList>
    </citation>
    <scope>NUCLEOTIDE SEQUENCE [LARGE SCALE GENOMIC DNA]</scope>
    <source>
        <strain evidence="1 3">WP5-S18-CRE-02</strain>
        <plasmid evidence="1 3">pWP5-S18-CRE-02_1</plasmid>
    </source>
</reference>
<reference evidence="2" key="2">
    <citation type="submission" date="2022-09" db="EMBL/GenBank/DDBJ databases">
        <title>Intensive care unit water sources are persistently colonized with multi-drug resistant bacteria and are the site of extensive horizontal gene transfer of antibiotic resistance genes.</title>
        <authorList>
            <person name="Diorio-Toth L."/>
        </authorList>
    </citation>
    <scope>NUCLEOTIDE SEQUENCE</scope>
    <source>
        <strain evidence="2">GD04139</strain>
    </source>
</reference>
<evidence type="ECO:0000313" key="3">
    <source>
        <dbReference type="Proteomes" id="UP000515488"/>
    </source>
</evidence>
<dbReference type="EMBL" id="JAODZM010000008">
    <property type="protein sequence ID" value="MDH0195345.1"/>
    <property type="molecule type" value="Genomic_DNA"/>
</dbReference>
<accession>A0A6S5K4Y2</accession>
<dbReference type="EMBL" id="AP022127">
    <property type="protein sequence ID" value="BBS34930.1"/>
    <property type="molecule type" value="Genomic_DNA"/>
</dbReference>
<protein>
    <submittedName>
        <fullName evidence="1">Uncharacterized protein</fullName>
    </submittedName>
</protein>
<dbReference type="RefSeq" id="WP_009653096.1">
    <property type="nucleotide sequence ID" value="NZ_AP022127.1"/>
</dbReference>
<dbReference type="Proteomes" id="UP001158360">
    <property type="component" value="Unassembled WGS sequence"/>
</dbReference>
<evidence type="ECO:0000313" key="1">
    <source>
        <dbReference type="EMBL" id="BBS34930.1"/>
    </source>
</evidence>
<sequence>MKPFGIFYSVEGCTCSLCRSRGYRKNNAYDRSLRVSKHRARQQAKREIRSAVFSIDN</sequence>
<name>A0A6S5K4Y2_ENTCL</name>